<dbReference type="OrthoDB" id="3219396at2759"/>
<reference evidence="3" key="1">
    <citation type="submission" date="2012-05" db="EMBL/GenBank/DDBJ databases">
        <authorList>
            <person name="Krishnakumar V."/>
            <person name="Cheung F."/>
            <person name="Xiao Y."/>
            <person name="Chan A."/>
            <person name="Moskal W.A."/>
            <person name="Town C.D."/>
        </authorList>
    </citation>
    <scope>NUCLEOTIDE SEQUENCE</scope>
</reference>
<name>I3S486_LOTJA</name>
<dbReference type="AlphaFoldDB" id="I3S486"/>
<sequence length="257" mass="29693">MTITPQLVGIPKMSSLPEELWRRILEIGVESSGFTYKDLCCISISCRRFHRLSSDDSLWNPLLSSDFPSLTPPSSSSTSPSAKSLYKLRFERDKERRIAAHKRVVLRKESQVAEHSRKLRNIQTRVAEESIKAGETAVELSSLRRIRQASVALNVWQPEVVRGRQKQMVEQCAVPAESRIHALEMELRLCKQQIMGLEKYHKDEKRRLNIAKEELESMKYHPLQEHKPVSGRENEHNVTRKKSKSCNSLQEKKYKTS</sequence>
<feature type="compositionally biased region" description="Basic and acidic residues" evidence="1">
    <location>
        <begin position="215"/>
        <end position="238"/>
    </location>
</feature>
<dbReference type="RefSeq" id="XP_057437793.1">
    <property type="nucleotide sequence ID" value="XM_057581810.1"/>
</dbReference>
<evidence type="ECO:0000313" key="3">
    <source>
        <dbReference type="EMBL" id="AFK35078.1"/>
    </source>
</evidence>
<feature type="region of interest" description="Disordered" evidence="1">
    <location>
        <begin position="215"/>
        <end position="257"/>
    </location>
</feature>
<organism evidence="3">
    <name type="scientific">Lotus japonicus</name>
    <name type="common">Lotus corniculatus var. japonicus</name>
    <dbReference type="NCBI Taxonomy" id="34305"/>
    <lineage>
        <taxon>Eukaryota</taxon>
        <taxon>Viridiplantae</taxon>
        <taxon>Streptophyta</taxon>
        <taxon>Embryophyta</taxon>
        <taxon>Tracheophyta</taxon>
        <taxon>Spermatophyta</taxon>
        <taxon>Magnoliopsida</taxon>
        <taxon>eudicotyledons</taxon>
        <taxon>Gunneridae</taxon>
        <taxon>Pentapetalae</taxon>
        <taxon>rosids</taxon>
        <taxon>fabids</taxon>
        <taxon>Fabales</taxon>
        <taxon>Fabaceae</taxon>
        <taxon>Papilionoideae</taxon>
        <taxon>50 kb inversion clade</taxon>
        <taxon>NPAAA clade</taxon>
        <taxon>Hologalegina</taxon>
        <taxon>robinioid clade</taxon>
        <taxon>Loteae</taxon>
        <taxon>Lotus</taxon>
    </lineage>
</organism>
<dbReference type="InterPro" id="IPR001810">
    <property type="entry name" value="F-box_dom"/>
</dbReference>
<evidence type="ECO:0000259" key="2">
    <source>
        <dbReference type="Pfam" id="PF12937"/>
    </source>
</evidence>
<evidence type="ECO:0000256" key="1">
    <source>
        <dbReference type="SAM" id="MobiDB-lite"/>
    </source>
</evidence>
<dbReference type="InterPro" id="IPR036047">
    <property type="entry name" value="F-box-like_dom_sf"/>
</dbReference>
<feature type="domain" description="F-box" evidence="2">
    <location>
        <begin position="13"/>
        <end position="60"/>
    </location>
</feature>
<dbReference type="KEGG" id="lja:130729954"/>
<dbReference type="EMBL" id="BT135283">
    <property type="protein sequence ID" value="AFK35078.1"/>
    <property type="molecule type" value="mRNA"/>
</dbReference>
<dbReference type="Pfam" id="PF12937">
    <property type="entry name" value="F-box-like"/>
    <property type="match status" value="1"/>
</dbReference>
<protein>
    <recommendedName>
        <fullName evidence="2">F-box domain-containing protein</fullName>
    </recommendedName>
</protein>
<dbReference type="Gene3D" id="1.20.1280.50">
    <property type="match status" value="1"/>
</dbReference>
<proteinExistence type="evidence at transcript level"/>
<accession>I3S486</accession>
<dbReference type="SUPFAM" id="SSF81383">
    <property type="entry name" value="F-box domain"/>
    <property type="match status" value="1"/>
</dbReference>
<dbReference type="GeneID" id="130729954"/>